<sequence>MNGGDKDGGGGAAMHDGSNDMGGPHAAAASSVNGGGGPNGYFQGAGPVRIAGYPYHQQWQALMNQQRAMGGFTFSPGCVPSYAFEVLAKATGNFSNNNRLGEGGYGQVYKGKLPNGKMVAIKRLIHHSDSDMEENAQLQFEEEVKTISRIRHRNIVEVVGYCSNKADRLLVYEFVSNNSLKYHLRGGKTSHGMESPAIDWPSRMKIALGTAKGLAYLHEDCKPKIIHRDIKSDNILLDDNFNPKIGDFGISKDFADSATHVFTEPRGTVAYAPSEYYNKDGQNRILTDKSDVFSFGIVLLELITGKLAIFMKKPLAIWAMPLLKQVLDTNEQDLDAENCKDFFDSKLQTEYNKDEMIRMIYCIVEVLKKNMEPKNIWNRNDSKYLYEGSPYAPLPQQISDS</sequence>
<evidence type="ECO:0000313" key="19">
    <source>
        <dbReference type="Proteomes" id="UP001174677"/>
    </source>
</evidence>
<comment type="similarity">
    <text evidence="15">Belongs to the protein kinase superfamily.</text>
</comment>
<evidence type="ECO:0000256" key="2">
    <source>
        <dbReference type="ARBA" id="ARBA00012513"/>
    </source>
</evidence>
<feature type="binding site" evidence="14">
    <location>
        <position position="122"/>
    </location>
    <ligand>
        <name>ATP</name>
        <dbReference type="ChEBI" id="CHEBI:30616"/>
    </ligand>
</feature>
<comment type="subcellular location">
    <subcellularLocation>
        <location evidence="1">Cell membrane</location>
        <topology evidence="1">Single-pass membrane protein</topology>
    </subcellularLocation>
</comment>
<keyword evidence="5" id="KW-0808">Transferase</keyword>
<proteinExistence type="inferred from homology"/>
<keyword evidence="8" id="KW-0418">Kinase</keyword>
<dbReference type="PANTHER" id="PTHR47982:SF40">
    <property type="entry name" value="NON-SPECIFIC SERINE_THREONINE PROTEIN KINASE"/>
    <property type="match status" value="1"/>
</dbReference>
<evidence type="ECO:0000256" key="15">
    <source>
        <dbReference type="RuleBase" id="RU000304"/>
    </source>
</evidence>
<dbReference type="SUPFAM" id="SSF56112">
    <property type="entry name" value="Protein kinase-like (PK-like)"/>
    <property type="match status" value="1"/>
</dbReference>
<name>A0ABQ9MFT2_HEVBR</name>
<comment type="catalytic activity">
    <reaction evidence="12">
        <text>L-threonyl-[protein] + ATP = O-phospho-L-threonyl-[protein] + ADP + H(+)</text>
        <dbReference type="Rhea" id="RHEA:46608"/>
        <dbReference type="Rhea" id="RHEA-COMP:11060"/>
        <dbReference type="Rhea" id="RHEA-COMP:11605"/>
        <dbReference type="ChEBI" id="CHEBI:15378"/>
        <dbReference type="ChEBI" id="CHEBI:30013"/>
        <dbReference type="ChEBI" id="CHEBI:30616"/>
        <dbReference type="ChEBI" id="CHEBI:61977"/>
        <dbReference type="ChEBI" id="CHEBI:456216"/>
        <dbReference type="EC" id="2.7.11.1"/>
    </reaction>
</comment>
<evidence type="ECO:0000256" key="6">
    <source>
        <dbReference type="ARBA" id="ARBA00022692"/>
    </source>
</evidence>
<evidence type="ECO:0000256" key="12">
    <source>
        <dbReference type="ARBA" id="ARBA00047899"/>
    </source>
</evidence>
<dbReference type="PROSITE" id="PS00108">
    <property type="entry name" value="PROTEIN_KINASE_ST"/>
    <property type="match status" value="1"/>
</dbReference>
<comment type="caution">
    <text evidence="18">The sequence shown here is derived from an EMBL/GenBank/DDBJ whole genome shotgun (WGS) entry which is preliminary data.</text>
</comment>
<evidence type="ECO:0000256" key="7">
    <source>
        <dbReference type="ARBA" id="ARBA00022741"/>
    </source>
</evidence>
<dbReference type="EC" id="2.7.11.1" evidence="2"/>
<dbReference type="PANTHER" id="PTHR47982">
    <property type="entry name" value="PROLINE-RICH RECEPTOR-LIKE PROTEIN KINASE PERK4"/>
    <property type="match status" value="1"/>
</dbReference>
<gene>
    <name evidence="18" type="ORF">P3X46_010996</name>
</gene>
<feature type="region of interest" description="Disordered" evidence="16">
    <location>
        <begin position="1"/>
        <end position="32"/>
    </location>
</feature>
<keyword evidence="6" id="KW-0812">Transmembrane</keyword>
<dbReference type="Pfam" id="PF00069">
    <property type="entry name" value="Pkinase"/>
    <property type="match status" value="1"/>
</dbReference>
<dbReference type="PROSITE" id="PS50011">
    <property type="entry name" value="PROTEIN_KINASE_DOM"/>
    <property type="match status" value="1"/>
</dbReference>
<evidence type="ECO:0000256" key="13">
    <source>
        <dbReference type="ARBA" id="ARBA00048679"/>
    </source>
</evidence>
<dbReference type="InterPro" id="IPR000719">
    <property type="entry name" value="Prot_kinase_dom"/>
</dbReference>
<keyword evidence="9 14" id="KW-0067">ATP-binding</keyword>
<dbReference type="Gene3D" id="3.30.200.20">
    <property type="entry name" value="Phosphorylase Kinase, domain 1"/>
    <property type="match status" value="1"/>
</dbReference>
<dbReference type="Gene3D" id="1.10.510.10">
    <property type="entry name" value="Transferase(Phosphotransferase) domain 1"/>
    <property type="match status" value="1"/>
</dbReference>
<dbReference type="InterPro" id="IPR017441">
    <property type="entry name" value="Protein_kinase_ATP_BS"/>
</dbReference>
<dbReference type="PROSITE" id="PS00107">
    <property type="entry name" value="PROTEIN_KINASE_ATP"/>
    <property type="match status" value="1"/>
</dbReference>
<evidence type="ECO:0000259" key="17">
    <source>
        <dbReference type="PROSITE" id="PS50011"/>
    </source>
</evidence>
<evidence type="ECO:0000256" key="11">
    <source>
        <dbReference type="ARBA" id="ARBA00023136"/>
    </source>
</evidence>
<dbReference type="SMART" id="SM00220">
    <property type="entry name" value="S_TKc"/>
    <property type="match status" value="1"/>
</dbReference>
<dbReference type="Proteomes" id="UP001174677">
    <property type="component" value="Chromosome 6"/>
</dbReference>
<accession>A0ABQ9MFT2</accession>
<evidence type="ECO:0000256" key="14">
    <source>
        <dbReference type="PROSITE-ProRule" id="PRU10141"/>
    </source>
</evidence>
<keyword evidence="4 15" id="KW-0723">Serine/threonine-protein kinase</keyword>
<keyword evidence="19" id="KW-1185">Reference proteome</keyword>
<evidence type="ECO:0000256" key="16">
    <source>
        <dbReference type="SAM" id="MobiDB-lite"/>
    </source>
</evidence>
<dbReference type="InterPro" id="IPR008271">
    <property type="entry name" value="Ser/Thr_kinase_AS"/>
</dbReference>
<dbReference type="InterPro" id="IPR011009">
    <property type="entry name" value="Kinase-like_dom_sf"/>
</dbReference>
<reference evidence="18" key="1">
    <citation type="journal article" date="2023" name="Plant Biotechnol. J.">
        <title>Chromosome-level wild Hevea brasiliensis genome provides new tools for genomic-assisted breeding and valuable loci to elevate rubber yield.</title>
        <authorList>
            <person name="Cheng H."/>
            <person name="Song X."/>
            <person name="Hu Y."/>
            <person name="Wu T."/>
            <person name="Yang Q."/>
            <person name="An Z."/>
            <person name="Feng S."/>
            <person name="Deng Z."/>
            <person name="Wu W."/>
            <person name="Zeng X."/>
            <person name="Tu M."/>
            <person name="Wang X."/>
            <person name="Huang H."/>
        </authorList>
    </citation>
    <scope>NUCLEOTIDE SEQUENCE</scope>
    <source>
        <strain evidence="18">MT/VB/25A 57/8</strain>
    </source>
</reference>
<keyword evidence="10" id="KW-1133">Transmembrane helix</keyword>
<evidence type="ECO:0000256" key="3">
    <source>
        <dbReference type="ARBA" id="ARBA00022475"/>
    </source>
</evidence>
<evidence type="ECO:0000256" key="5">
    <source>
        <dbReference type="ARBA" id="ARBA00022679"/>
    </source>
</evidence>
<dbReference type="EMBL" id="JARPOI010000006">
    <property type="protein sequence ID" value="KAJ9179177.1"/>
    <property type="molecule type" value="Genomic_DNA"/>
</dbReference>
<keyword evidence="3" id="KW-1003">Cell membrane</keyword>
<evidence type="ECO:0000256" key="9">
    <source>
        <dbReference type="ARBA" id="ARBA00022840"/>
    </source>
</evidence>
<evidence type="ECO:0000313" key="18">
    <source>
        <dbReference type="EMBL" id="KAJ9179177.1"/>
    </source>
</evidence>
<keyword evidence="7 14" id="KW-0547">Nucleotide-binding</keyword>
<evidence type="ECO:0000256" key="8">
    <source>
        <dbReference type="ARBA" id="ARBA00022777"/>
    </source>
</evidence>
<evidence type="ECO:0000256" key="4">
    <source>
        <dbReference type="ARBA" id="ARBA00022527"/>
    </source>
</evidence>
<comment type="catalytic activity">
    <reaction evidence="13">
        <text>L-seryl-[protein] + ATP = O-phospho-L-seryl-[protein] + ADP + H(+)</text>
        <dbReference type="Rhea" id="RHEA:17989"/>
        <dbReference type="Rhea" id="RHEA-COMP:9863"/>
        <dbReference type="Rhea" id="RHEA-COMP:11604"/>
        <dbReference type="ChEBI" id="CHEBI:15378"/>
        <dbReference type="ChEBI" id="CHEBI:29999"/>
        <dbReference type="ChEBI" id="CHEBI:30616"/>
        <dbReference type="ChEBI" id="CHEBI:83421"/>
        <dbReference type="ChEBI" id="CHEBI:456216"/>
        <dbReference type="EC" id="2.7.11.1"/>
    </reaction>
</comment>
<organism evidence="18 19">
    <name type="scientific">Hevea brasiliensis</name>
    <name type="common">Para rubber tree</name>
    <name type="synonym">Siphonia brasiliensis</name>
    <dbReference type="NCBI Taxonomy" id="3981"/>
    <lineage>
        <taxon>Eukaryota</taxon>
        <taxon>Viridiplantae</taxon>
        <taxon>Streptophyta</taxon>
        <taxon>Embryophyta</taxon>
        <taxon>Tracheophyta</taxon>
        <taxon>Spermatophyta</taxon>
        <taxon>Magnoliopsida</taxon>
        <taxon>eudicotyledons</taxon>
        <taxon>Gunneridae</taxon>
        <taxon>Pentapetalae</taxon>
        <taxon>rosids</taxon>
        <taxon>fabids</taxon>
        <taxon>Malpighiales</taxon>
        <taxon>Euphorbiaceae</taxon>
        <taxon>Crotonoideae</taxon>
        <taxon>Micrandreae</taxon>
        <taxon>Hevea</taxon>
    </lineage>
</organism>
<protein>
    <recommendedName>
        <fullName evidence="2">non-specific serine/threonine protein kinase</fullName>
        <ecNumber evidence="2">2.7.11.1</ecNumber>
    </recommendedName>
</protein>
<dbReference type="InterPro" id="IPR047117">
    <property type="entry name" value="PERK1-13-like"/>
</dbReference>
<feature type="domain" description="Protein kinase" evidence="17">
    <location>
        <begin position="94"/>
        <end position="392"/>
    </location>
</feature>
<evidence type="ECO:0000256" key="1">
    <source>
        <dbReference type="ARBA" id="ARBA00004162"/>
    </source>
</evidence>
<keyword evidence="11" id="KW-0472">Membrane</keyword>
<evidence type="ECO:0000256" key="10">
    <source>
        <dbReference type="ARBA" id="ARBA00022989"/>
    </source>
</evidence>